<dbReference type="InterPro" id="IPR011992">
    <property type="entry name" value="EF-hand-dom_pair"/>
</dbReference>
<dbReference type="EMBL" id="QGNW01000084">
    <property type="protein sequence ID" value="RVX00082.1"/>
    <property type="molecule type" value="Genomic_DNA"/>
</dbReference>
<feature type="domain" description="EF-hand" evidence="2">
    <location>
        <begin position="20"/>
        <end position="55"/>
    </location>
</feature>
<comment type="caution">
    <text evidence="3">The sequence shown here is derived from an EMBL/GenBank/DDBJ whole genome shotgun (WGS) entry which is preliminary data.</text>
</comment>
<organism evidence="3 4">
    <name type="scientific">Vitis vinifera</name>
    <name type="common">Grape</name>
    <dbReference type="NCBI Taxonomy" id="29760"/>
    <lineage>
        <taxon>Eukaryota</taxon>
        <taxon>Viridiplantae</taxon>
        <taxon>Streptophyta</taxon>
        <taxon>Embryophyta</taxon>
        <taxon>Tracheophyta</taxon>
        <taxon>Spermatophyta</taxon>
        <taxon>Magnoliopsida</taxon>
        <taxon>eudicotyledons</taxon>
        <taxon>Gunneridae</taxon>
        <taxon>Pentapetalae</taxon>
        <taxon>rosids</taxon>
        <taxon>Vitales</taxon>
        <taxon>Vitaceae</taxon>
        <taxon>Viteae</taxon>
        <taxon>Vitis</taxon>
    </lineage>
</organism>
<evidence type="ECO:0000313" key="4">
    <source>
        <dbReference type="Proteomes" id="UP000288805"/>
    </source>
</evidence>
<dbReference type="SUPFAM" id="SSF47473">
    <property type="entry name" value="EF-hand"/>
    <property type="match status" value="1"/>
</dbReference>
<dbReference type="InterPro" id="IPR002048">
    <property type="entry name" value="EF_hand_dom"/>
</dbReference>
<evidence type="ECO:0000259" key="2">
    <source>
        <dbReference type="PROSITE" id="PS50222"/>
    </source>
</evidence>
<keyword evidence="1" id="KW-0106">Calcium</keyword>
<dbReference type="AlphaFoldDB" id="A0A438ITL5"/>
<name>A0A438ITL5_VITVI</name>
<dbReference type="GO" id="GO:0005509">
    <property type="term" value="F:calcium ion binding"/>
    <property type="evidence" value="ECO:0007669"/>
    <property type="project" value="InterPro"/>
</dbReference>
<dbReference type="PROSITE" id="PS00018">
    <property type="entry name" value="EF_HAND_1"/>
    <property type="match status" value="1"/>
</dbReference>
<accession>A0A438ITL5</accession>
<dbReference type="Gene3D" id="1.10.238.10">
    <property type="entry name" value="EF-hand"/>
    <property type="match status" value="1"/>
</dbReference>
<dbReference type="Pfam" id="PF13405">
    <property type="entry name" value="EF-hand_6"/>
    <property type="match status" value="1"/>
</dbReference>
<protein>
    <recommendedName>
        <fullName evidence="2">EF-hand domain-containing protein</fullName>
    </recommendedName>
</protein>
<evidence type="ECO:0000313" key="3">
    <source>
        <dbReference type="EMBL" id="RVX00082.1"/>
    </source>
</evidence>
<dbReference type="Proteomes" id="UP000288805">
    <property type="component" value="Unassembled WGS sequence"/>
</dbReference>
<reference evidence="3 4" key="1">
    <citation type="journal article" date="2018" name="PLoS Genet.">
        <title>Population sequencing reveals clonal diversity and ancestral inbreeding in the grapevine cultivar Chardonnay.</title>
        <authorList>
            <person name="Roach M.J."/>
            <person name="Johnson D.L."/>
            <person name="Bohlmann J."/>
            <person name="van Vuuren H.J."/>
            <person name="Jones S.J."/>
            <person name="Pretorius I.S."/>
            <person name="Schmidt S.A."/>
            <person name="Borneman A.R."/>
        </authorList>
    </citation>
    <scope>NUCLEOTIDE SEQUENCE [LARGE SCALE GENOMIC DNA]</scope>
    <source>
        <strain evidence="4">cv. Chardonnay</strain>
        <tissue evidence="3">Leaf</tissue>
    </source>
</reference>
<dbReference type="PROSITE" id="PS50222">
    <property type="entry name" value="EF_HAND_2"/>
    <property type="match status" value="1"/>
</dbReference>
<dbReference type="SMART" id="SM00054">
    <property type="entry name" value="EFh"/>
    <property type="match status" value="1"/>
</dbReference>
<proteinExistence type="predicted"/>
<evidence type="ECO:0000256" key="1">
    <source>
        <dbReference type="ARBA" id="ARBA00022837"/>
    </source>
</evidence>
<dbReference type="InterPro" id="IPR018247">
    <property type="entry name" value="EF_Hand_1_Ca_BS"/>
</dbReference>
<sequence length="77" mass="8721">MSSMFSIHFHVNKKNVVIPYRREKIQQIFKQHDANGDGSLSLEELATAYGELDLIIPLRAHLSLFHADANGDEKINS</sequence>
<gene>
    <name evidence="3" type="ORF">CK203_024702</name>
</gene>